<dbReference type="EMBL" id="UINC01205523">
    <property type="protein sequence ID" value="SVE26733.1"/>
    <property type="molecule type" value="Genomic_DNA"/>
</dbReference>
<evidence type="ECO:0000313" key="1">
    <source>
        <dbReference type="EMBL" id="SVE26733.1"/>
    </source>
</evidence>
<name>A0A383C3T6_9ZZZZ</name>
<gene>
    <name evidence="1" type="ORF">METZ01_LOCUS479587</name>
</gene>
<dbReference type="AlphaFoldDB" id="A0A383C3T6"/>
<feature type="non-terminal residue" evidence="1">
    <location>
        <position position="107"/>
    </location>
</feature>
<protein>
    <submittedName>
        <fullName evidence="1">Uncharacterized protein</fullName>
    </submittedName>
</protein>
<accession>A0A383C3T6</accession>
<proteinExistence type="predicted"/>
<reference evidence="1" key="1">
    <citation type="submission" date="2018-05" db="EMBL/GenBank/DDBJ databases">
        <authorList>
            <person name="Lanie J.A."/>
            <person name="Ng W.-L."/>
            <person name="Kazmierczak K.M."/>
            <person name="Andrzejewski T.M."/>
            <person name="Davidsen T.M."/>
            <person name="Wayne K.J."/>
            <person name="Tettelin H."/>
            <person name="Glass J.I."/>
            <person name="Rusch D."/>
            <person name="Podicherti R."/>
            <person name="Tsui H.-C.T."/>
            <person name="Winkler M.E."/>
        </authorList>
    </citation>
    <scope>NUCLEOTIDE SEQUENCE</scope>
</reference>
<sequence length="107" mass="12197">MTQSDLMVIYSLLSDHAIPDDFISVRLSSRAKQLIFKSSLNKGIEIVVPHDADIGWIMDGIENKISWVKSLQIKIAQGRKQLSPEKINLKALRETWTINYTELSDLK</sequence>
<organism evidence="1">
    <name type="scientific">marine metagenome</name>
    <dbReference type="NCBI Taxonomy" id="408172"/>
    <lineage>
        <taxon>unclassified sequences</taxon>
        <taxon>metagenomes</taxon>
        <taxon>ecological metagenomes</taxon>
    </lineage>
</organism>